<evidence type="ECO:0000313" key="1">
    <source>
        <dbReference type="Proteomes" id="UP000887578"/>
    </source>
</evidence>
<sequence length="186" mass="21517">MGRICVFGRETLYTSIEKIIACVPNATSIEISESVITATTWNTLISSNHNVKLSNFVVQNITHILHFDPFLTIDYLNKIIDRDCNVRLDFQLFPEGNYDFNVEELNESIKIIELNTNKQIELLLEKKKLVGFILKEMALEESMEFNEALEEFLQKGMALKESMEFNEALEEFLQKLMALKESMEIP</sequence>
<dbReference type="AlphaFoldDB" id="A0A914PLY0"/>
<keyword evidence="1" id="KW-1185">Reference proteome</keyword>
<reference evidence="2" key="1">
    <citation type="submission" date="2022-11" db="UniProtKB">
        <authorList>
            <consortium name="WormBaseParasite"/>
        </authorList>
    </citation>
    <scope>IDENTIFICATION</scope>
</reference>
<evidence type="ECO:0000313" key="2">
    <source>
        <dbReference type="WBParaSite" id="PDA_v2.g18990.t1"/>
    </source>
</evidence>
<name>A0A914PLY0_9BILA</name>
<proteinExistence type="predicted"/>
<dbReference type="Proteomes" id="UP000887578">
    <property type="component" value="Unplaced"/>
</dbReference>
<organism evidence="1 2">
    <name type="scientific">Panagrolaimus davidi</name>
    <dbReference type="NCBI Taxonomy" id="227884"/>
    <lineage>
        <taxon>Eukaryota</taxon>
        <taxon>Metazoa</taxon>
        <taxon>Ecdysozoa</taxon>
        <taxon>Nematoda</taxon>
        <taxon>Chromadorea</taxon>
        <taxon>Rhabditida</taxon>
        <taxon>Tylenchina</taxon>
        <taxon>Panagrolaimomorpha</taxon>
        <taxon>Panagrolaimoidea</taxon>
        <taxon>Panagrolaimidae</taxon>
        <taxon>Panagrolaimus</taxon>
    </lineage>
</organism>
<accession>A0A914PLY0</accession>
<dbReference type="WBParaSite" id="PDA_v2.g18990.t1">
    <property type="protein sequence ID" value="PDA_v2.g18990.t1"/>
    <property type="gene ID" value="PDA_v2.g18990"/>
</dbReference>
<protein>
    <submittedName>
        <fullName evidence="2">Uncharacterized protein</fullName>
    </submittedName>
</protein>